<dbReference type="InterPro" id="IPR020904">
    <property type="entry name" value="Sc_DH/Rdtase_CS"/>
</dbReference>
<evidence type="ECO:0000313" key="6">
    <source>
        <dbReference type="Proteomes" id="UP001225596"/>
    </source>
</evidence>
<evidence type="ECO:0000256" key="3">
    <source>
        <dbReference type="RuleBase" id="RU000363"/>
    </source>
</evidence>
<dbReference type="InterPro" id="IPR036291">
    <property type="entry name" value="NAD(P)-bd_dom_sf"/>
</dbReference>
<dbReference type="EMBL" id="JAUYVH010000005">
    <property type="protein sequence ID" value="MDQ9170748.1"/>
    <property type="molecule type" value="Genomic_DNA"/>
</dbReference>
<comment type="caution">
    <text evidence="5">The sequence shown here is derived from an EMBL/GenBank/DDBJ whole genome shotgun (WGS) entry which is preliminary data.</text>
</comment>
<evidence type="ECO:0000256" key="1">
    <source>
        <dbReference type="ARBA" id="ARBA00006484"/>
    </source>
</evidence>
<dbReference type="RefSeq" id="WP_338436687.1">
    <property type="nucleotide sequence ID" value="NZ_JAUYVH010000005.1"/>
</dbReference>
<dbReference type="PRINTS" id="PR00081">
    <property type="entry name" value="GDHRDH"/>
</dbReference>
<dbReference type="SUPFAM" id="SSF51735">
    <property type="entry name" value="NAD(P)-binding Rossmann-fold domains"/>
    <property type="match status" value="1"/>
</dbReference>
<evidence type="ECO:0000313" key="5">
    <source>
        <dbReference type="EMBL" id="MDQ9170748.1"/>
    </source>
</evidence>
<protein>
    <submittedName>
        <fullName evidence="5">SDR family oxidoreductase</fullName>
    </submittedName>
</protein>
<dbReference type="NCBIfam" id="NF006565">
    <property type="entry name" value="PRK09072.1"/>
    <property type="match status" value="1"/>
</dbReference>
<dbReference type="PROSITE" id="PS00061">
    <property type="entry name" value="ADH_SHORT"/>
    <property type="match status" value="1"/>
</dbReference>
<dbReference type="Gene3D" id="3.40.50.720">
    <property type="entry name" value="NAD(P)-binding Rossmann-like Domain"/>
    <property type="match status" value="1"/>
</dbReference>
<evidence type="ECO:0000256" key="2">
    <source>
        <dbReference type="ARBA" id="ARBA00023002"/>
    </source>
</evidence>
<dbReference type="Proteomes" id="UP001225596">
    <property type="component" value="Unassembled WGS sequence"/>
</dbReference>
<dbReference type="Pfam" id="PF00106">
    <property type="entry name" value="adh_short"/>
    <property type="match status" value="1"/>
</dbReference>
<sequence length="262" mass="28697">MEEKTYCAVLTGATGGIGRAIAAELVHRCRWLILVGRNLAALQAMQAELGAHAIHIVHGDLLQEETLSKIETLARGLGGINLLVNNAGASEFHAFESQRNEQIAQLLQTNLLAPMLLSRQLIPLLRTSPRAQIVNIGSVFGSIGFPGFAAYCASKSGLRGFSQALRRELLDSRIEVRYFAPRATATPINSAAVQAMNMELKTAEDSPAHVARQLMHFLKDSRWERTLGLKESFFILLNKLAPALPDKAILGQLPIIRKYLPK</sequence>
<proteinExistence type="inferred from homology"/>
<reference evidence="5 6" key="1">
    <citation type="submission" date="2023-08" db="EMBL/GenBank/DDBJ databases">
        <title>Oxalobacteraceae gen .nov., isolated from river sludge outside the plant.</title>
        <authorList>
            <person name="Zhao S.Y."/>
        </authorList>
    </citation>
    <scope>NUCLEOTIDE SEQUENCE [LARGE SCALE GENOMIC DNA]</scope>
    <source>
        <strain evidence="5 6">R-40</strain>
    </source>
</reference>
<dbReference type="PANTHER" id="PTHR44196:SF1">
    <property type="entry name" value="DEHYDROGENASE_REDUCTASE SDR FAMILY MEMBER 7B"/>
    <property type="match status" value="1"/>
</dbReference>
<gene>
    <name evidence="5" type="ORF">Q8A64_10040</name>
</gene>
<keyword evidence="6" id="KW-1185">Reference proteome</keyword>
<accession>A0ABU1BP01</accession>
<dbReference type="InterPro" id="IPR002347">
    <property type="entry name" value="SDR_fam"/>
</dbReference>
<organism evidence="5 6">
    <name type="scientific">Keguizhuia sedimenti</name>
    <dbReference type="NCBI Taxonomy" id="3064264"/>
    <lineage>
        <taxon>Bacteria</taxon>
        <taxon>Pseudomonadati</taxon>
        <taxon>Pseudomonadota</taxon>
        <taxon>Betaproteobacteria</taxon>
        <taxon>Burkholderiales</taxon>
        <taxon>Oxalobacteraceae</taxon>
        <taxon>Keguizhuia</taxon>
    </lineage>
</organism>
<dbReference type="PRINTS" id="PR00080">
    <property type="entry name" value="SDRFAMILY"/>
</dbReference>
<comment type="similarity">
    <text evidence="1 3">Belongs to the short-chain dehydrogenases/reductases (SDR) family.</text>
</comment>
<dbReference type="InterPro" id="IPR057326">
    <property type="entry name" value="KR_dom"/>
</dbReference>
<keyword evidence="2" id="KW-0560">Oxidoreductase</keyword>
<name>A0ABU1BP01_9BURK</name>
<evidence type="ECO:0000259" key="4">
    <source>
        <dbReference type="SMART" id="SM00822"/>
    </source>
</evidence>
<dbReference type="CDD" id="cd05233">
    <property type="entry name" value="SDR_c"/>
    <property type="match status" value="1"/>
</dbReference>
<dbReference type="SMART" id="SM00822">
    <property type="entry name" value="PKS_KR"/>
    <property type="match status" value="1"/>
</dbReference>
<feature type="domain" description="Ketoreductase" evidence="4">
    <location>
        <begin position="8"/>
        <end position="177"/>
    </location>
</feature>
<dbReference type="PANTHER" id="PTHR44196">
    <property type="entry name" value="DEHYDROGENASE/REDUCTASE SDR FAMILY MEMBER 7B"/>
    <property type="match status" value="1"/>
</dbReference>